<comment type="caution">
    <text evidence="4">The sequence shown here is derived from an EMBL/GenBank/DDBJ whole genome shotgun (WGS) entry which is preliminary data.</text>
</comment>
<dbReference type="Proteomes" id="UP000319212">
    <property type="component" value="Unassembled WGS sequence"/>
</dbReference>
<dbReference type="SUPFAM" id="SSF52402">
    <property type="entry name" value="Adenine nucleotide alpha hydrolases-like"/>
    <property type="match status" value="2"/>
</dbReference>
<dbReference type="InterPro" id="IPR006016">
    <property type="entry name" value="UspA"/>
</dbReference>
<organism evidence="4 5">
    <name type="scientific">Variovorax guangxiensis</name>
    <dbReference type="NCBI Taxonomy" id="1775474"/>
    <lineage>
        <taxon>Bacteria</taxon>
        <taxon>Pseudomonadati</taxon>
        <taxon>Pseudomonadota</taxon>
        <taxon>Betaproteobacteria</taxon>
        <taxon>Burkholderiales</taxon>
        <taxon>Comamonadaceae</taxon>
        <taxon>Variovorax</taxon>
    </lineage>
</organism>
<evidence type="ECO:0000256" key="1">
    <source>
        <dbReference type="ARBA" id="ARBA00008791"/>
    </source>
</evidence>
<evidence type="ECO:0000313" key="5">
    <source>
        <dbReference type="Proteomes" id="UP000319212"/>
    </source>
</evidence>
<name>A0A502DVK0_9BURK</name>
<dbReference type="Gene3D" id="3.40.50.620">
    <property type="entry name" value="HUPs"/>
    <property type="match status" value="2"/>
</dbReference>
<dbReference type="RefSeq" id="WP_140839782.1">
    <property type="nucleotide sequence ID" value="NZ_RCZI01000002.1"/>
</dbReference>
<gene>
    <name evidence="4" type="ORF">EAH82_05990</name>
</gene>
<feature type="domain" description="UspA" evidence="3">
    <location>
        <begin position="133"/>
        <end position="266"/>
    </location>
</feature>
<dbReference type="Pfam" id="PF00582">
    <property type="entry name" value="Usp"/>
    <property type="match status" value="2"/>
</dbReference>
<proteinExistence type="inferred from homology"/>
<dbReference type="InterPro" id="IPR014729">
    <property type="entry name" value="Rossmann-like_a/b/a_fold"/>
</dbReference>
<feature type="region of interest" description="Disordered" evidence="2">
    <location>
        <begin position="296"/>
        <end position="324"/>
    </location>
</feature>
<dbReference type="PRINTS" id="PR01438">
    <property type="entry name" value="UNVRSLSTRESS"/>
</dbReference>
<evidence type="ECO:0000313" key="4">
    <source>
        <dbReference type="EMBL" id="TPG28362.1"/>
    </source>
</evidence>
<feature type="domain" description="UspA" evidence="3">
    <location>
        <begin position="4"/>
        <end position="126"/>
    </location>
</feature>
<protein>
    <submittedName>
        <fullName evidence="4">Universal stress protein</fullName>
    </submittedName>
</protein>
<dbReference type="PANTHER" id="PTHR46268:SF6">
    <property type="entry name" value="UNIVERSAL STRESS PROTEIN UP12"/>
    <property type="match status" value="1"/>
</dbReference>
<comment type="similarity">
    <text evidence="1">Belongs to the universal stress protein A family.</text>
</comment>
<evidence type="ECO:0000256" key="2">
    <source>
        <dbReference type="SAM" id="MobiDB-lite"/>
    </source>
</evidence>
<dbReference type="OrthoDB" id="9792500at2"/>
<dbReference type="AlphaFoldDB" id="A0A502DVK0"/>
<evidence type="ECO:0000259" key="3">
    <source>
        <dbReference type="Pfam" id="PF00582"/>
    </source>
</evidence>
<dbReference type="InterPro" id="IPR006015">
    <property type="entry name" value="Universal_stress_UspA"/>
</dbReference>
<dbReference type="EMBL" id="RCZI01000002">
    <property type="protein sequence ID" value="TPG28362.1"/>
    <property type="molecule type" value="Genomic_DNA"/>
</dbReference>
<accession>A0A502DVK0</accession>
<sequence length="324" mass="34558">MTPRSILAVTDFSMDGDHALNRAALLSAAQGATLKLVYLAYPGETPPADAATRLAHHALQLSQVHGIAVHAASRLAHQVEHLLADVAGADLVVWGTAPVRSLRSFFLGQPVEALIRKVRRPVLVVRGRATHAYRRVLVAVDFSQASAGLVDLGFALGGDASVELFHAVSTANEGKLRYAEVSDHAIKAYRDAGQRQAQGRMFNLTDSYVSRRNRVQSAVAHGDPARQTLVQQQRSGSELIVVGKHPASIFEELIFSSVAGRLLSLSNAEDARADALVVPHDWQPASRTAAARRLTAGQPTVQRVRAGAPPAPRGPNPAAVHARA</sequence>
<reference evidence="4 5" key="1">
    <citation type="journal article" date="2019" name="Environ. Microbiol.">
        <title>Species interactions and distinct microbial communities in high Arctic permafrost affected cryosols are associated with the CH4 and CO2 gas fluxes.</title>
        <authorList>
            <person name="Altshuler I."/>
            <person name="Hamel J."/>
            <person name="Turney S."/>
            <person name="Magnuson E."/>
            <person name="Levesque R."/>
            <person name="Greer C."/>
            <person name="Whyte L.G."/>
        </authorList>
    </citation>
    <scope>NUCLEOTIDE SEQUENCE [LARGE SCALE GENOMIC DNA]</scope>
    <source>
        <strain evidence="4 5">S06.C</strain>
    </source>
</reference>
<dbReference type="CDD" id="cd00293">
    <property type="entry name" value="USP-like"/>
    <property type="match status" value="2"/>
</dbReference>
<dbReference type="PANTHER" id="PTHR46268">
    <property type="entry name" value="STRESS RESPONSE PROTEIN NHAX"/>
    <property type="match status" value="1"/>
</dbReference>